<dbReference type="InterPro" id="IPR049552">
    <property type="entry name" value="PKS_DH_N"/>
</dbReference>
<feature type="domain" description="Carrier" evidence="6">
    <location>
        <begin position="1809"/>
        <end position="1884"/>
    </location>
</feature>
<dbReference type="SMART" id="SM00822">
    <property type="entry name" value="PKS_KR"/>
    <property type="match status" value="1"/>
</dbReference>
<dbReference type="Pfam" id="PF22621">
    <property type="entry name" value="CurL-like_PKS_C"/>
    <property type="match status" value="1"/>
</dbReference>
<dbReference type="PROSITE" id="PS00012">
    <property type="entry name" value="PHOSPHOPANTETHEINE"/>
    <property type="match status" value="1"/>
</dbReference>
<dbReference type="InterPro" id="IPR016035">
    <property type="entry name" value="Acyl_Trfase/lysoPLipase"/>
</dbReference>
<evidence type="ECO:0000256" key="1">
    <source>
        <dbReference type="ARBA" id="ARBA00022450"/>
    </source>
</evidence>
<dbReference type="Pfam" id="PF02801">
    <property type="entry name" value="Ketoacyl-synt_C"/>
    <property type="match status" value="1"/>
</dbReference>
<dbReference type="PANTHER" id="PTHR43775:SF37">
    <property type="entry name" value="SI:DKEY-61P9.11"/>
    <property type="match status" value="1"/>
</dbReference>
<dbReference type="InterPro" id="IPR014043">
    <property type="entry name" value="Acyl_transferase_dom"/>
</dbReference>
<evidence type="ECO:0000256" key="2">
    <source>
        <dbReference type="ARBA" id="ARBA00022553"/>
    </source>
</evidence>
<dbReference type="InterPro" id="IPR020841">
    <property type="entry name" value="PKS_Beta-ketoAc_synthase_dom"/>
</dbReference>
<dbReference type="EMBL" id="CP159218">
    <property type="protein sequence ID" value="XCG64224.1"/>
    <property type="molecule type" value="Genomic_DNA"/>
</dbReference>
<sequence>MTAVPDQLDLSTHPDPDDPDLRVSAAEHAAPQQDPTPHEHPDDGNATDDLGPGLEPIAIVGMAARVPGASDVETLWSNLLDGVEAKTRFSLDEQRALGMSDDDVDDEEFVPEAFVLQHHDELDAALFGMTPREASMADPGQRLMLELAHTALHHAGIDPAHFDGDIGVYCGGAGTQYLWRNVKANASVLAGAGELGAAIGNGQDYLSTNISYKLGLTGPSMTVVTACSTSLVTTHLACEALRNHECDAVITGGVSIELPQGAGYISEHDFTSPTGQVRAFDAGAAGTVWGSGGGAVVLRRLSDALRDGDTVHAVILGNAVNNDGATKVGFSAPSVQGQVSVIRQALQVAGISPRSIGYVEAHGTGTSLGDPIEVQSLTTAYGEELAAERTAKDPSASTDTTFAPQDRQWCAIGSVKSNLGHLSQAAGVISLIKAALVLRTATVPPTLHFEKPNPAIDFESGPFYPAASLGAFPAVDGPRRAAVSSFGIGGTNAHVILEQAPDPARAASAPQEGPASSRTQVLPLSANTDTALAATATRLAAHLRTHPELDLADVARTLRTGRIAYSRRSAVIAADSGDAIAQLTAGPKLIGSAGTPRLGILFSGQGSQFPGMGRALYHRSAEYAAAVDECSDVLGPILGLDLRELMLVDPADTEAAAPAAQALTQTFITQPALFTVEYALARFWTAAGARPAVLIGHSIGEYAAAVTAGIFPLHAALELVATRGRLMHSMPRGVMMAVQLPAAEVRPRLTDGVEIAGVNGPRMTVVGGTAEAIDAFADTLPTKASGARLRTSHAFHTAAMDPILDEFAAAVAAAGPVAPQLDIISGLTGELLTAEQATDPRYWARQLREPVLFGAAVATALAAGDVQFLECGPGRQLAGLARMQTGRGPAPQYSLAGPGDTETDLDIIGRSWARLWVDGNDLELTTAPAGRRVALPTYPYERRRHWIDPSPLVAGSAGPGAAPAVHRGPAEVIEDWFAVPTFRELPPLSATTVAAPVLVIGSGARADRIAAALRAGGTEVLPLDTDAAGVAAAVSAAGLAAGPAAHSGVTDRAPEAIRLVHVRALDSAPDELLQNGFHDLLGVLQALAELPEPPTVALTVLTPPVAPVTGGEDVVAQAALVAGPVRVGALELPFLRTRWIDVDDRSRDSAVVRELLATGEPREVSLRSDRRWVKDFTQTRPTAQQPGFREGGRYLITGGTGGIGVSVATELANRYRGRLALLARTPLPPRESWPAPGAESLGGDRTARTIAAVRAMEGAGAEVRVIAADVTDPAALAAVAAELNEAWGGLDGIVHAAGVAGGGMLEVKEPAVADSVLAPKVAGALALRTAFAEVPVELVVLCSSITALAGDIGQVDYCSGNAFLDAVAAAPGWSGPVVSVNWGGWSEIGMAVETVSVPGGAVSGDPLVPGTASAATALQPMEHPLLTRCDGVSAEGEISAETHWVLDQHRIGGVPVLPGTGMIEAIVAAHRACFPDAPGVSIADLAFLAPLRVPDGAAATLRVEFVAEPGADTATGERAVTVLRTLDGVTTRHAQASVTATTEAAGALDPEALLAGVLEKDAAASGLFRGQSRTSVVSFGPRWDVLRRHWMGPGMEVAELVAVPDVTAADVTVSDVTVPEVTVPEVTVPGPGASSEGWHLHPALLDVATAFSERGDGAYLPIGYGEVTVFAPLPAEFLSVLRYSGEPGEVVAADLELIDPDGRILVRIRDFALRRIDPEAVTAGDRPSDGQLPAAEPVSDTAPHRVSSGAAGIRIATADGVTAFRLLASSGLGPQVVINPMSVAELLDRVRSGGTDPEEVVQTGDGPVPSGSGTVATIAAVWSAVLGVPDVAAEDDFFALGGNSLVAVQLIGQIRKAVGVRLPMRIIFDAPTVQEMADQVDAMRAAAEATGSPAASGSPEASAVSALPAAEAAEVENAEQPTLSTDGAGPEDGSIPRLVRPGR</sequence>
<dbReference type="Pfam" id="PF14765">
    <property type="entry name" value="PS-DH"/>
    <property type="match status" value="1"/>
</dbReference>
<dbReference type="InterPro" id="IPR036736">
    <property type="entry name" value="ACP-like_sf"/>
</dbReference>
<organism evidence="9">
    <name type="scientific">Nakamurella sp. A5-74</name>
    <dbReference type="NCBI Taxonomy" id="3158264"/>
    <lineage>
        <taxon>Bacteria</taxon>
        <taxon>Bacillati</taxon>
        <taxon>Actinomycetota</taxon>
        <taxon>Actinomycetes</taxon>
        <taxon>Nakamurellales</taxon>
        <taxon>Nakamurellaceae</taxon>
        <taxon>Nakamurella</taxon>
    </lineage>
</organism>
<dbReference type="GO" id="GO:0004312">
    <property type="term" value="F:fatty acid synthase activity"/>
    <property type="evidence" value="ECO:0007669"/>
    <property type="project" value="TreeGrafter"/>
</dbReference>
<dbReference type="SUPFAM" id="SSF55048">
    <property type="entry name" value="Probable ACP-binding domain of malonyl-CoA ACP transacylase"/>
    <property type="match status" value="1"/>
</dbReference>
<evidence type="ECO:0000259" key="8">
    <source>
        <dbReference type="PROSITE" id="PS52019"/>
    </source>
</evidence>
<dbReference type="InterPro" id="IPR042104">
    <property type="entry name" value="PKS_dehydratase_sf"/>
</dbReference>
<evidence type="ECO:0000256" key="3">
    <source>
        <dbReference type="ARBA" id="ARBA00022679"/>
    </source>
</evidence>
<evidence type="ECO:0000259" key="7">
    <source>
        <dbReference type="PROSITE" id="PS52004"/>
    </source>
</evidence>
<dbReference type="SMART" id="SM00826">
    <property type="entry name" value="PKS_DH"/>
    <property type="match status" value="1"/>
</dbReference>
<comment type="caution">
    <text evidence="4">Lacks conserved residue(s) required for the propagation of feature annotation.</text>
</comment>
<dbReference type="Gene3D" id="3.10.129.110">
    <property type="entry name" value="Polyketide synthase dehydratase"/>
    <property type="match status" value="1"/>
</dbReference>
<dbReference type="InterPro" id="IPR036291">
    <property type="entry name" value="NAD(P)-bd_dom_sf"/>
</dbReference>
<dbReference type="Pfam" id="PF00109">
    <property type="entry name" value="ketoacyl-synt"/>
    <property type="match status" value="1"/>
</dbReference>
<dbReference type="SUPFAM" id="SSF47336">
    <property type="entry name" value="ACP-like"/>
    <property type="match status" value="1"/>
</dbReference>
<dbReference type="Pfam" id="PF08659">
    <property type="entry name" value="KR"/>
    <property type="match status" value="1"/>
</dbReference>
<dbReference type="Pfam" id="PF00698">
    <property type="entry name" value="Acyl_transf_1"/>
    <property type="match status" value="1"/>
</dbReference>
<dbReference type="Gene3D" id="3.40.50.1820">
    <property type="entry name" value="alpha/beta hydrolase"/>
    <property type="match status" value="1"/>
</dbReference>
<feature type="region of interest" description="Disordered" evidence="5">
    <location>
        <begin position="1722"/>
        <end position="1744"/>
    </location>
</feature>
<dbReference type="SUPFAM" id="SSF53901">
    <property type="entry name" value="Thiolase-like"/>
    <property type="match status" value="1"/>
</dbReference>
<dbReference type="SUPFAM" id="SSF52151">
    <property type="entry name" value="FabD/lysophospholipase-like"/>
    <property type="match status" value="1"/>
</dbReference>
<dbReference type="Pfam" id="PF00550">
    <property type="entry name" value="PP-binding"/>
    <property type="match status" value="1"/>
</dbReference>
<dbReference type="Gene3D" id="3.30.70.3290">
    <property type="match status" value="1"/>
</dbReference>
<evidence type="ECO:0000313" key="9">
    <source>
        <dbReference type="EMBL" id="XCG64224.1"/>
    </source>
</evidence>
<dbReference type="InterPro" id="IPR049900">
    <property type="entry name" value="PKS_mFAS_DH"/>
</dbReference>
<reference evidence="9" key="1">
    <citation type="submission" date="2024-05" db="EMBL/GenBank/DDBJ databases">
        <authorList>
            <person name="Cai S.Y."/>
            <person name="Jin L.M."/>
            <person name="Li H.R."/>
        </authorList>
    </citation>
    <scope>NUCLEOTIDE SEQUENCE</scope>
    <source>
        <strain evidence="9">A5-74</strain>
    </source>
</reference>
<feature type="compositionally biased region" description="Basic and acidic residues" evidence="5">
    <location>
        <begin position="12"/>
        <end position="21"/>
    </location>
</feature>
<feature type="region of interest" description="Disordered" evidence="5">
    <location>
        <begin position="1888"/>
        <end position="1943"/>
    </location>
</feature>
<dbReference type="InterPro" id="IPR014031">
    <property type="entry name" value="Ketoacyl_synth_C"/>
</dbReference>
<dbReference type="InterPro" id="IPR029058">
    <property type="entry name" value="AB_hydrolase_fold"/>
</dbReference>
<dbReference type="PROSITE" id="PS52004">
    <property type="entry name" value="KS3_2"/>
    <property type="match status" value="1"/>
</dbReference>
<accession>A0AAU8DTP1</accession>
<feature type="region of interest" description="Disordered" evidence="5">
    <location>
        <begin position="502"/>
        <end position="522"/>
    </location>
</feature>
<gene>
    <name evidence="9" type="ORF">ABLG96_02420</name>
</gene>
<dbReference type="CDD" id="cd00833">
    <property type="entry name" value="PKS"/>
    <property type="match status" value="1"/>
</dbReference>
<evidence type="ECO:0000256" key="5">
    <source>
        <dbReference type="SAM" id="MobiDB-lite"/>
    </source>
</evidence>
<dbReference type="InterPro" id="IPR016036">
    <property type="entry name" value="Malonyl_transacylase_ACP-bd"/>
</dbReference>
<dbReference type="InterPro" id="IPR020806">
    <property type="entry name" value="PKS_PP-bd"/>
</dbReference>
<dbReference type="SUPFAM" id="SSF51735">
    <property type="entry name" value="NAD(P)-binding Rossmann-fold domains"/>
    <property type="match status" value="2"/>
</dbReference>
<dbReference type="Gene3D" id="3.40.47.10">
    <property type="match status" value="1"/>
</dbReference>
<keyword evidence="2" id="KW-0597">Phosphoprotein</keyword>
<evidence type="ECO:0000259" key="6">
    <source>
        <dbReference type="PROSITE" id="PS50075"/>
    </source>
</evidence>
<keyword evidence="3" id="KW-0808">Transferase</keyword>
<dbReference type="InterPro" id="IPR009081">
    <property type="entry name" value="PP-bd_ACP"/>
</dbReference>
<feature type="region of interest" description="C-terminal hotdog fold" evidence="4">
    <location>
        <begin position="1558"/>
        <end position="1722"/>
    </location>
</feature>
<feature type="compositionally biased region" description="Low complexity" evidence="5">
    <location>
        <begin position="1888"/>
        <end position="1912"/>
    </location>
</feature>
<protein>
    <submittedName>
        <fullName evidence="9">SDR family NAD(P)-dependent oxidoreductase</fullName>
    </submittedName>
</protein>
<dbReference type="PROSITE" id="PS52019">
    <property type="entry name" value="PKS_MFAS_DH"/>
    <property type="match status" value="1"/>
</dbReference>
<dbReference type="Pfam" id="PF21089">
    <property type="entry name" value="PKS_DH_N"/>
    <property type="match status" value="1"/>
</dbReference>
<dbReference type="InterPro" id="IPR013968">
    <property type="entry name" value="PKS_KR"/>
</dbReference>
<dbReference type="GO" id="GO:0031177">
    <property type="term" value="F:phosphopantetheine binding"/>
    <property type="evidence" value="ECO:0007669"/>
    <property type="project" value="InterPro"/>
</dbReference>
<dbReference type="PROSITE" id="PS50075">
    <property type="entry name" value="CARRIER"/>
    <property type="match status" value="1"/>
</dbReference>
<feature type="region of interest" description="N-terminal hotdog fold" evidence="4">
    <location>
        <begin position="1416"/>
        <end position="1545"/>
    </location>
</feature>
<dbReference type="SMART" id="SM00825">
    <property type="entry name" value="PKS_KS"/>
    <property type="match status" value="1"/>
</dbReference>
<dbReference type="InterPro" id="IPR014030">
    <property type="entry name" value="Ketoacyl_synth_N"/>
</dbReference>
<dbReference type="Gene3D" id="3.40.366.10">
    <property type="entry name" value="Malonyl-Coenzyme A Acyl Carrier Protein, domain 2"/>
    <property type="match status" value="1"/>
</dbReference>
<dbReference type="InterPro" id="IPR050091">
    <property type="entry name" value="PKS_NRPS_Biosynth_Enz"/>
</dbReference>
<dbReference type="GO" id="GO:0006633">
    <property type="term" value="P:fatty acid biosynthetic process"/>
    <property type="evidence" value="ECO:0007669"/>
    <property type="project" value="TreeGrafter"/>
</dbReference>
<dbReference type="RefSeq" id="WP_353649837.1">
    <property type="nucleotide sequence ID" value="NZ_CP159218.1"/>
</dbReference>
<dbReference type="InterPro" id="IPR057326">
    <property type="entry name" value="KR_dom"/>
</dbReference>
<dbReference type="InterPro" id="IPR016039">
    <property type="entry name" value="Thiolase-like"/>
</dbReference>
<feature type="domain" description="PKS/mFAS DH" evidence="8">
    <location>
        <begin position="1416"/>
        <end position="1722"/>
    </location>
</feature>
<feature type="domain" description="Ketosynthase family 3 (KS3)" evidence="7">
    <location>
        <begin position="54"/>
        <end position="499"/>
    </location>
</feature>
<evidence type="ECO:0000256" key="4">
    <source>
        <dbReference type="PROSITE-ProRule" id="PRU01363"/>
    </source>
</evidence>
<dbReference type="Gene3D" id="3.40.50.720">
    <property type="entry name" value="NAD(P)-binding Rossmann-like Domain"/>
    <property type="match status" value="1"/>
</dbReference>
<dbReference type="PANTHER" id="PTHR43775">
    <property type="entry name" value="FATTY ACID SYNTHASE"/>
    <property type="match status" value="1"/>
</dbReference>
<keyword evidence="1" id="KW-0596">Phosphopantetheine</keyword>
<feature type="region of interest" description="Disordered" evidence="5">
    <location>
        <begin position="1"/>
        <end position="54"/>
    </location>
</feature>
<proteinExistence type="predicted"/>
<name>A0AAU8DTP1_9ACTN</name>
<dbReference type="InterPro" id="IPR020807">
    <property type="entry name" value="PKS_DH"/>
</dbReference>
<dbReference type="SMART" id="SM00827">
    <property type="entry name" value="PKS_AT"/>
    <property type="match status" value="1"/>
</dbReference>
<dbReference type="InterPro" id="IPR001227">
    <property type="entry name" value="Ac_transferase_dom_sf"/>
</dbReference>
<dbReference type="InterPro" id="IPR006162">
    <property type="entry name" value="Ppantetheine_attach_site"/>
</dbReference>
<dbReference type="SMART" id="SM00823">
    <property type="entry name" value="PKS_PP"/>
    <property type="match status" value="1"/>
</dbReference>
<dbReference type="InterPro" id="IPR049551">
    <property type="entry name" value="PKS_DH_C"/>
</dbReference>